<name>A0A4Q0I4W8_9FIRM</name>
<dbReference type="OrthoDB" id="2379109at2"/>
<keyword evidence="3" id="KW-1185">Reference proteome</keyword>
<evidence type="ECO:0000313" key="2">
    <source>
        <dbReference type="EMBL" id="RXE59354.1"/>
    </source>
</evidence>
<feature type="domain" description="Copper amine oxidase-like N-terminal" evidence="1">
    <location>
        <begin position="79"/>
        <end position="196"/>
    </location>
</feature>
<protein>
    <submittedName>
        <fullName evidence="2">Copper amine oxidase N-terminal domain-containing protein</fullName>
    </submittedName>
</protein>
<accession>A0A4Q0I4W8</accession>
<dbReference type="PROSITE" id="PS00018">
    <property type="entry name" value="EF_HAND_1"/>
    <property type="match status" value="1"/>
</dbReference>
<dbReference type="SUPFAM" id="SSF55383">
    <property type="entry name" value="Copper amine oxidase, domain N"/>
    <property type="match status" value="1"/>
</dbReference>
<proteinExistence type="predicted"/>
<evidence type="ECO:0000313" key="3">
    <source>
        <dbReference type="Proteomes" id="UP000289166"/>
    </source>
</evidence>
<reference evidence="3" key="1">
    <citation type="submission" date="2018-11" db="EMBL/GenBank/DDBJ databases">
        <title>Genome sequencing of a novel mesophilic and cellulolytic organism within the genus Hungateiclostridium.</title>
        <authorList>
            <person name="Rettenmaier R."/>
            <person name="Liebl W."/>
            <person name="Zverlov V."/>
        </authorList>
    </citation>
    <scope>NUCLEOTIDE SEQUENCE [LARGE SCALE GENOMIC DNA]</scope>
    <source>
        <strain evidence="3">N2K1</strain>
    </source>
</reference>
<dbReference type="InterPro" id="IPR018247">
    <property type="entry name" value="EF_Hand_1_Ca_BS"/>
</dbReference>
<comment type="caution">
    <text evidence="2">The sequence shown here is derived from an EMBL/GenBank/DDBJ whole genome shotgun (WGS) entry which is preliminary data.</text>
</comment>
<dbReference type="AlphaFoldDB" id="A0A4Q0I4W8"/>
<dbReference type="InterPro" id="IPR036582">
    <property type="entry name" value="Mao_N_sf"/>
</dbReference>
<sequence>MVPLRFIAQVLKQSVEWDEELSAVIIDDDDEDDIDVDELIKAFRKELKAKHNNKHARKALIKELSKLKKKNNDKLIPVFVNGEDIEFDVPPVIKDGRTLIPVRAVTNALGATVEWYSETKTVNIKKTVSESVYGKTTTTSIEITLDSNIVVVNGKMVEIDVPAQLVDNRTMVPLRFISTILNKDIEWDEETGAIIIEDVDND</sequence>
<dbReference type="Proteomes" id="UP000289166">
    <property type="component" value="Unassembled WGS sequence"/>
</dbReference>
<gene>
    <name evidence="2" type="ORF">EFD62_08060</name>
</gene>
<dbReference type="Pfam" id="PF07833">
    <property type="entry name" value="Cu_amine_oxidN1"/>
    <property type="match status" value="1"/>
</dbReference>
<dbReference type="InterPro" id="IPR012854">
    <property type="entry name" value="Cu_amine_oxidase-like_N"/>
</dbReference>
<dbReference type="Gene3D" id="3.30.457.10">
    <property type="entry name" value="Copper amine oxidase-like, N-terminal domain"/>
    <property type="match status" value="1"/>
</dbReference>
<organism evidence="2 3">
    <name type="scientific">Acetivibrio mesophilus</name>
    <dbReference type="NCBI Taxonomy" id="2487273"/>
    <lineage>
        <taxon>Bacteria</taxon>
        <taxon>Bacillati</taxon>
        <taxon>Bacillota</taxon>
        <taxon>Clostridia</taxon>
        <taxon>Eubacteriales</taxon>
        <taxon>Oscillospiraceae</taxon>
        <taxon>Acetivibrio</taxon>
    </lineage>
</organism>
<evidence type="ECO:0000259" key="1">
    <source>
        <dbReference type="Pfam" id="PF07833"/>
    </source>
</evidence>
<dbReference type="EMBL" id="RLII01000007">
    <property type="protein sequence ID" value="RXE59354.1"/>
    <property type="molecule type" value="Genomic_DNA"/>
</dbReference>